<organism evidence="2 3">
    <name type="scientific">Coptis chinensis</name>
    <dbReference type="NCBI Taxonomy" id="261450"/>
    <lineage>
        <taxon>Eukaryota</taxon>
        <taxon>Viridiplantae</taxon>
        <taxon>Streptophyta</taxon>
        <taxon>Embryophyta</taxon>
        <taxon>Tracheophyta</taxon>
        <taxon>Spermatophyta</taxon>
        <taxon>Magnoliopsida</taxon>
        <taxon>Ranunculales</taxon>
        <taxon>Ranunculaceae</taxon>
        <taxon>Coptidoideae</taxon>
        <taxon>Coptis</taxon>
    </lineage>
</organism>
<dbReference type="EMBL" id="JADFTS010000001">
    <property type="protein sequence ID" value="KAF9625414.1"/>
    <property type="molecule type" value="Genomic_DNA"/>
</dbReference>
<keyword evidence="3" id="KW-1185">Reference proteome</keyword>
<reference evidence="2 3" key="1">
    <citation type="submission" date="2020-10" db="EMBL/GenBank/DDBJ databases">
        <title>The Coptis chinensis genome and diversification of protoberbering-type alkaloids.</title>
        <authorList>
            <person name="Wang B."/>
            <person name="Shu S."/>
            <person name="Song C."/>
            <person name="Liu Y."/>
        </authorList>
    </citation>
    <scope>NUCLEOTIDE SEQUENCE [LARGE SCALE GENOMIC DNA]</scope>
    <source>
        <strain evidence="2">HL-2020</strain>
        <tissue evidence="2">Leaf</tissue>
    </source>
</reference>
<proteinExistence type="predicted"/>
<feature type="region of interest" description="Disordered" evidence="1">
    <location>
        <begin position="85"/>
        <end position="114"/>
    </location>
</feature>
<gene>
    <name evidence="2" type="ORF">IFM89_022399</name>
</gene>
<protein>
    <submittedName>
        <fullName evidence="2">Uncharacterized protein</fullName>
    </submittedName>
</protein>
<dbReference type="Proteomes" id="UP000631114">
    <property type="component" value="Unassembled WGS sequence"/>
</dbReference>
<comment type="caution">
    <text evidence="2">The sequence shown here is derived from an EMBL/GenBank/DDBJ whole genome shotgun (WGS) entry which is preliminary data.</text>
</comment>
<evidence type="ECO:0000313" key="3">
    <source>
        <dbReference type="Proteomes" id="UP000631114"/>
    </source>
</evidence>
<name>A0A835IX89_9MAGN</name>
<accession>A0A835IX89</accession>
<evidence type="ECO:0000256" key="1">
    <source>
        <dbReference type="SAM" id="MobiDB-lite"/>
    </source>
</evidence>
<evidence type="ECO:0000313" key="2">
    <source>
        <dbReference type="EMBL" id="KAF9625414.1"/>
    </source>
</evidence>
<dbReference type="AlphaFoldDB" id="A0A835IX89"/>
<sequence>MKFLSTIPAGMEGLLFKGIGRSLPDLSISKIRQPQVNIQLRYKLPPKIIDNVEEVKEAMVAEEVKEAMVAEEVKEAMVAKEVKDPIVAKGSEGTHGVDQESRGTHSGQGSDKLVSVYRQIA</sequence>